<protein>
    <recommendedName>
        <fullName evidence="4">Cellulose biosynthesis protein BcsS</fullName>
    </recommendedName>
</protein>
<sequence length="221" mass="23428">MILRLLALLVAALLPARAGAGAWAREAGEVYLSFGGNVALFSAERPVHYDPTIYLEFGALPRLTFGLNAYLADAGTAGSGFVWARLALDDGTGPDRWAVGGGIGATILPDGTYEPSARADLHWGRGLDRGWLAVDVEGVWAIGSDRRQIKAEGVWGQRFAEGWTSLLSAQAGTGLTGDFYAKVAGALSYAPAERWDLSVGIDHALTGDRGSGLLMRTSFRF</sequence>
<feature type="signal peptide" evidence="1">
    <location>
        <begin position="1"/>
        <end position="20"/>
    </location>
</feature>
<proteinExistence type="predicted"/>
<keyword evidence="1" id="KW-0732">Signal</keyword>
<dbReference type="EMBL" id="FQYO01000007">
    <property type="protein sequence ID" value="SHJ24681.1"/>
    <property type="molecule type" value="Genomic_DNA"/>
</dbReference>
<organism evidence="2 3">
    <name type="scientific">Wenxinia saemankumensis</name>
    <dbReference type="NCBI Taxonomy" id="1447782"/>
    <lineage>
        <taxon>Bacteria</taxon>
        <taxon>Pseudomonadati</taxon>
        <taxon>Pseudomonadota</taxon>
        <taxon>Alphaproteobacteria</taxon>
        <taxon>Rhodobacterales</taxon>
        <taxon>Roseobacteraceae</taxon>
        <taxon>Wenxinia</taxon>
    </lineage>
</organism>
<name>A0A1M6HR68_9RHOB</name>
<keyword evidence="3" id="KW-1185">Reference proteome</keyword>
<evidence type="ECO:0000313" key="2">
    <source>
        <dbReference type="EMBL" id="SHJ24681.1"/>
    </source>
</evidence>
<dbReference type="RefSeq" id="WP_083601444.1">
    <property type="nucleotide sequence ID" value="NZ_FQYO01000007.1"/>
</dbReference>
<dbReference type="AlphaFoldDB" id="A0A1M6HR68"/>
<dbReference type="STRING" id="1447782.SAMN05444417_3308"/>
<dbReference type="Proteomes" id="UP000184292">
    <property type="component" value="Unassembled WGS sequence"/>
</dbReference>
<reference evidence="2 3" key="1">
    <citation type="submission" date="2016-11" db="EMBL/GenBank/DDBJ databases">
        <authorList>
            <person name="Jaros S."/>
            <person name="Januszkiewicz K."/>
            <person name="Wedrychowicz H."/>
        </authorList>
    </citation>
    <scope>NUCLEOTIDE SEQUENCE [LARGE SCALE GENOMIC DNA]</scope>
    <source>
        <strain evidence="2 3">DSM 100565</strain>
    </source>
</reference>
<accession>A0A1M6HR68</accession>
<feature type="chain" id="PRO_5013359576" description="Cellulose biosynthesis protein BcsS" evidence="1">
    <location>
        <begin position="21"/>
        <end position="221"/>
    </location>
</feature>
<evidence type="ECO:0000256" key="1">
    <source>
        <dbReference type="SAM" id="SignalP"/>
    </source>
</evidence>
<gene>
    <name evidence="2" type="ORF">SAMN05444417_3308</name>
</gene>
<evidence type="ECO:0000313" key="3">
    <source>
        <dbReference type="Proteomes" id="UP000184292"/>
    </source>
</evidence>
<evidence type="ECO:0008006" key="4">
    <source>
        <dbReference type="Google" id="ProtNLM"/>
    </source>
</evidence>
<dbReference type="OrthoDB" id="7857490at2"/>